<keyword evidence="5" id="KW-0539">Nucleus</keyword>
<dbReference type="GO" id="GO:2000144">
    <property type="term" value="P:positive regulation of DNA-templated transcription initiation"/>
    <property type="evidence" value="ECO:0007669"/>
    <property type="project" value="EnsemblFungi"/>
</dbReference>
<proteinExistence type="inferred from homology"/>
<feature type="region of interest" description="Disordered" evidence="6">
    <location>
        <begin position="130"/>
        <end position="150"/>
    </location>
</feature>
<dbReference type="GO" id="GO:0051123">
    <property type="term" value="P:RNA polymerase II preinitiation complex assembly"/>
    <property type="evidence" value="ECO:0007669"/>
    <property type="project" value="EnsemblFungi"/>
</dbReference>
<evidence type="ECO:0000256" key="2">
    <source>
        <dbReference type="ARBA" id="ARBA00007688"/>
    </source>
</evidence>
<dbReference type="InterPro" id="IPR004823">
    <property type="entry name" value="TAF_TATA-bd_Histone-like_dom"/>
</dbReference>
<dbReference type="EMBL" id="KQ965764">
    <property type="protein sequence ID" value="KXS15106.1"/>
    <property type="molecule type" value="Genomic_DNA"/>
</dbReference>
<dbReference type="SUPFAM" id="SSF48371">
    <property type="entry name" value="ARM repeat"/>
    <property type="match status" value="1"/>
</dbReference>
<evidence type="ECO:0000256" key="3">
    <source>
        <dbReference type="ARBA" id="ARBA00023015"/>
    </source>
</evidence>
<dbReference type="InterPro" id="IPR011442">
    <property type="entry name" value="TAF6_C"/>
</dbReference>
<dbReference type="Pfam" id="PF07571">
    <property type="entry name" value="TAF6_C"/>
    <property type="match status" value="1"/>
</dbReference>
<dbReference type="GO" id="GO:0061629">
    <property type="term" value="F:RNA polymerase II-specific DNA-binding transcription factor binding"/>
    <property type="evidence" value="ECO:0007669"/>
    <property type="project" value="EnsemblFungi"/>
</dbReference>
<dbReference type="GO" id="GO:0003682">
    <property type="term" value="F:chromatin binding"/>
    <property type="evidence" value="ECO:0007669"/>
    <property type="project" value="EnsemblFungi"/>
</dbReference>
<dbReference type="Proteomes" id="UP000070544">
    <property type="component" value="Unassembled WGS sequence"/>
</dbReference>
<evidence type="ECO:0000259" key="7">
    <source>
        <dbReference type="SMART" id="SM00803"/>
    </source>
</evidence>
<dbReference type="GO" id="GO:0046695">
    <property type="term" value="C:SLIK (SAGA-like) complex"/>
    <property type="evidence" value="ECO:0007669"/>
    <property type="project" value="EnsemblFungi"/>
</dbReference>
<dbReference type="SUPFAM" id="SSF47113">
    <property type="entry name" value="Histone-fold"/>
    <property type="match status" value="1"/>
</dbReference>
<keyword evidence="4" id="KW-0804">Transcription</keyword>
<dbReference type="FunFam" id="1.25.40.770:FF:000001">
    <property type="entry name" value="Transcription initiation factor TFIID subunit 6"/>
    <property type="match status" value="1"/>
</dbReference>
<evidence type="ECO:0000256" key="4">
    <source>
        <dbReference type="ARBA" id="ARBA00023163"/>
    </source>
</evidence>
<dbReference type="PANTHER" id="PTHR10221:SF9">
    <property type="entry name" value="TRANSCRIPTION INITIATION FACTOR TFIID SUBUNIT 6"/>
    <property type="match status" value="1"/>
</dbReference>
<dbReference type="OrthoDB" id="361039at2759"/>
<dbReference type="STRING" id="1344416.A0A139AE54"/>
<dbReference type="OMA" id="YFVQFIA"/>
<dbReference type="InterPro" id="IPR046344">
    <property type="entry name" value="TAF6_C_sf"/>
</dbReference>
<evidence type="ECO:0000256" key="6">
    <source>
        <dbReference type="SAM" id="MobiDB-lite"/>
    </source>
</evidence>
<dbReference type="Gene3D" id="1.10.20.10">
    <property type="entry name" value="Histone, subunit A"/>
    <property type="match status" value="1"/>
</dbReference>
<dbReference type="GO" id="GO:0042802">
    <property type="term" value="F:identical protein binding"/>
    <property type="evidence" value="ECO:0007669"/>
    <property type="project" value="EnsemblFungi"/>
</dbReference>
<feature type="domain" description="TATA box binding protein associated factor (TAF) histone-like fold" evidence="7">
    <location>
        <begin position="1"/>
        <end position="63"/>
    </location>
</feature>
<keyword evidence="3" id="KW-0805">Transcription regulation</keyword>
<protein>
    <submittedName>
        <fullName evidence="8">DUF1546-domain-containing protein</fullName>
    </submittedName>
</protein>
<dbReference type="PANTHER" id="PTHR10221">
    <property type="entry name" value="TRANSCRIPTION INITIATION FACTOR TFIID SUBUNIT 6"/>
    <property type="match status" value="1"/>
</dbReference>
<evidence type="ECO:0000313" key="9">
    <source>
        <dbReference type="Proteomes" id="UP000070544"/>
    </source>
</evidence>
<dbReference type="GO" id="GO:0006325">
    <property type="term" value="P:chromatin organization"/>
    <property type="evidence" value="ECO:0007669"/>
    <property type="project" value="EnsemblFungi"/>
</dbReference>
<sequence length="386" mass="41955">MTTELVRQASEAAGVVVRDPGAIQFLANDIDYRVREVIQEAHKFMRHSKRAKLDPSDINNALRVRNVEPLYGFGAPDEFSFGTAGPGVFHTNDEEINLDDLINAPLPTVPLDISITGHWLAIEGVQPAIPQNPTPHRDVGSRGYSTVKSESLSDDSAAKAIVSQVMSKELQLYFEKISGALYGKEPRLVDAAIDSVAGDPGINQLVPYLVELAAERVTKQLKSLNVLQSSMRLLRALLGNPHLFMEPHLHSMLPTILTCVVGKRLGDPASDSYSNHYDLRSSAATLAARICTKHTSANNSIPSRTVRTLLRAWLDPTKPFVTHFGGISGLGAMGKEAVRSMVLPNVQAYGALIEKGLKGDGGEMGSSLEAKRAMDMVVVRKKFARI</sequence>
<comment type="similarity">
    <text evidence="2">Belongs to the TAF6 family.</text>
</comment>
<name>A0A139AE54_GONPJ</name>
<dbReference type="GO" id="GO:0045944">
    <property type="term" value="P:positive regulation of transcription by RNA polymerase II"/>
    <property type="evidence" value="ECO:0007669"/>
    <property type="project" value="EnsemblFungi"/>
</dbReference>
<evidence type="ECO:0000256" key="5">
    <source>
        <dbReference type="ARBA" id="ARBA00023242"/>
    </source>
</evidence>
<dbReference type="GO" id="GO:0000124">
    <property type="term" value="C:SAGA complex"/>
    <property type="evidence" value="ECO:0007669"/>
    <property type="project" value="EnsemblFungi"/>
</dbReference>
<dbReference type="GO" id="GO:0005829">
    <property type="term" value="C:cytosol"/>
    <property type="evidence" value="ECO:0007669"/>
    <property type="project" value="EnsemblFungi"/>
</dbReference>
<dbReference type="InterPro" id="IPR009072">
    <property type="entry name" value="Histone-fold"/>
</dbReference>
<accession>A0A139AE54</accession>
<evidence type="ECO:0000313" key="8">
    <source>
        <dbReference type="EMBL" id="KXS15106.1"/>
    </source>
</evidence>
<gene>
    <name evidence="8" type="ORF">M427DRAFT_329160</name>
</gene>
<organism evidence="8 9">
    <name type="scientific">Gonapodya prolifera (strain JEL478)</name>
    <name type="common">Monoblepharis prolifera</name>
    <dbReference type="NCBI Taxonomy" id="1344416"/>
    <lineage>
        <taxon>Eukaryota</taxon>
        <taxon>Fungi</taxon>
        <taxon>Fungi incertae sedis</taxon>
        <taxon>Chytridiomycota</taxon>
        <taxon>Chytridiomycota incertae sedis</taxon>
        <taxon>Monoblepharidomycetes</taxon>
        <taxon>Monoblepharidales</taxon>
        <taxon>Gonapodyaceae</taxon>
        <taxon>Gonapodya</taxon>
    </lineage>
</organism>
<reference evidence="8 9" key="1">
    <citation type="journal article" date="2015" name="Genome Biol. Evol.">
        <title>Phylogenomic analyses indicate that early fungi evolved digesting cell walls of algal ancestors of land plants.</title>
        <authorList>
            <person name="Chang Y."/>
            <person name="Wang S."/>
            <person name="Sekimoto S."/>
            <person name="Aerts A.L."/>
            <person name="Choi C."/>
            <person name="Clum A."/>
            <person name="LaButti K.M."/>
            <person name="Lindquist E.A."/>
            <person name="Yee Ngan C."/>
            <person name="Ohm R.A."/>
            <person name="Salamov A.A."/>
            <person name="Grigoriev I.V."/>
            <person name="Spatafora J.W."/>
            <person name="Berbee M.L."/>
        </authorList>
    </citation>
    <scope>NUCLEOTIDE SEQUENCE [LARGE SCALE GENOMIC DNA]</scope>
    <source>
        <strain evidence="8 9">JEL478</strain>
    </source>
</reference>
<dbReference type="Pfam" id="PF02969">
    <property type="entry name" value="TAF"/>
    <property type="match status" value="1"/>
</dbReference>
<keyword evidence="9" id="KW-1185">Reference proteome</keyword>
<evidence type="ECO:0000256" key="1">
    <source>
        <dbReference type="ARBA" id="ARBA00004123"/>
    </source>
</evidence>
<dbReference type="InterPro" id="IPR016024">
    <property type="entry name" value="ARM-type_fold"/>
</dbReference>
<dbReference type="CDD" id="cd08050">
    <property type="entry name" value="TAF6C"/>
    <property type="match status" value="1"/>
</dbReference>
<dbReference type="InterPro" id="IPR037796">
    <property type="entry name" value="TAF6"/>
</dbReference>
<dbReference type="GO" id="GO:0003713">
    <property type="term" value="F:transcription coactivator activity"/>
    <property type="evidence" value="ECO:0007669"/>
    <property type="project" value="TreeGrafter"/>
</dbReference>
<dbReference type="CDD" id="cd22931">
    <property type="entry name" value="HFD_TAF6"/>
    <property type="match status" value="1"/>
</dbReference>
<dbReference type="GO" id="GO:0005669">
    <property type="term" value="C:transcription factor TFIID complex"/>
    <property type="evidence" value="ECO:0007669"/>
    <property type="project" value="EnsemblFungi"/>
</dbReference>
<dbReference type="GO" id="GO:0046982">
    <property type="term" value="F:protein heterodimerization activity"/>
    <property type="evidence" value="ECO:0007669"/>
    <property type="project" value="InterPro"/>
</dbReference>
<dbReference type="SMART" id="SM00803">
    <property type="entry name" value="TAF"/>
    <property type="match status" value="1"/>
</dbReference>
<dbReference type="Gene3D" id="1.25.40.770">
    <property type="entry name" value="TAF6, C-terminal HEAT repeat domain"/>
    <property type="match status" value="1"/>
</dbReference>
<dbReference type="AlphaFoldDB" id="A0A139AE54"/>
<dbReference type="GO" id="GO:0016251">
    <property type="term" value="F:RNA polymerase II general transcription initiation factor activity"/>
    <property type="evidence" value="ECO:0007669"/>
    <property type="project" value="InterPro"/>
</dbReference>
<comment type="subcellular location">
    <subcellularLocation>
        <location evidence="1">Nucleus</location>
    </subcellularLocation>
</comment>